<sequence>MSEDRRAGNRIKDRPEFASKPRPLSFAADTTVAEAVAAMCDKNYGSVMVVDGDQKVIGVVTERDVMRKVVNGSLDAGSTRLEQVMTREPRLAHEDDDVVDWLRIMSNERFRRLPVVDADGRIKAVFTQGDFVSYTWPDLMYQATQMGRATLTRNFPVVLIGGGVMLYTILMVIVLGVVL</sequence>
<evidence type="ECO:0000256" key="4">
    <source>
        <dbReference type="SAM" id="Phobius"/>
    </source>
</evidence>
<dbReference type="SUPFAM" id="SSF54631">
    <property type="entry name" value="CBS-domain pair"/>
    <property type="match status" value="1"/>
</dbReference>
<dbReference type="EMBL" id="FOGU01000004">
    <property type="protein sequence ID" value="SER94729.1"/>
    <property type="molecule type" value="Genomic_DNA"/>
</dbReference>
<dbReference type="InterPro" id="IPR051257">
    <property type="entry name" value="Diverse_CBS-Domain"/>
</dbReference>
<reference evidence="6 7" key="1">
    <citation type="submission" date="2016-10" db="EMBL/GenBank/DDBJ databases">
        <authorList>
            <person name="de Groot N.N."/>
        </authorList>
    </citation>
    <scope>NUCLEOTIDE SEQUENCE [LARGE SCALE GENOMIC DNA]</scope>
    <source>
        <strain evidence="6 7">DSM 23042</strain>
    </source>
</reference>
<evidence type="ECO:0000256" key="3">
    <source>
        <dbReference type="SAM" id="MobiDB-lite"/>
    </source>
</evidence>
<evidence type="ECO:0000313" key="7">
    <source>
        <dbReference type="Proteomes" id="UP000198885"/>
    </source>
</evidence>
<dbReference type="OrthoDB" id="9807125at2"/>
<dbReference type="PROSITE" id="PS51371">
    <property type="entry name" value="CBS"/>
    <property type="match status" value="2"/>
</dbReference>
<dbReference type="AlphaFoldDB" id="A0A1H9TD65"/>
<dbReference type="STRING" id="641238.SAMN04490244_10489"/>
<dbReference type="PANTHER" id="PTHR43080">
    <property type="entry name" value="CBS DOMAIN-CONTAINING PROTEIN CBSX3, MITOCHONDRIAL"/>
    <property type="match status" value="1"/>
</dbReference>
<feature type="compositionally biased region" description="Basic and acidic residues" evidence="3">
    <location>
        <begin position="1"/>
        <end position="19"/>
    </location>
</feature>
<organism evidence="6 7">
    <name type="scientific">Tranquillimonas rosea</name>
    <dbReference type="NCBI Taxonomy" id="641238"/>
    <lineage>
        <taxon>Bacteria</taxon>
        <taxon>Pseudomonadati</taxon>
        <taxon>Pseudomonadota</taxon>
        <taxon>Alphaproteobacteria</taxon>
        <taxon>Rhodobacterales</taxon>
        <taxon>Roseobacteraceae</taxon>
        <taxon>Tranquillimonas</taxon>
    </lineage>
</organism>
<feature type="transmembrane region" description="Helical" evidence="4">
    <location>
        <begin position="155"/>
        <end position="178"/>
    </location>
</feature>
<dbReference type="Proteomes" id="UP000198885">
    <property type="component" value="Unassembled WGS sequence"/>
</dbReference>
<feature type="region of interest" description="Disordered" evidence="3">
    <location>
        <begin position="1"/>
        <end position="22"/>
    </location>
</feature>
<keyword evidence="4" id="KW-0472">Membrane</keyword>
<feature type="domain" description="CBS" evidence="5">
    <location>
        <begin position="85"/>
        <end position="144"/>
    </location>
</feature>
<dbReference type="RefSeq" id="WP_092691383.1">
    <property type="nucleotide sequence ID" value="NZ_CBDDGO010000004.1"/>
</dbReference>
<keyword evidence="1 2" id="KW-0129">CBS domain</keyword>
<name>A0A1H9TD65_9RHOB</name>
<dbReference type="SMART" id="SM00116">
    <property type="entry name" value="CBS"/>
    <property type="match status" value="2"/>
</dbReference>
<evidence type="ECO:0000313" key="6">
    <source>
        <dbReference type="EMBL" id="SER94729.1"/>
    </source>
</evidence>
<keyword evidence="7" id="KW-1185">Reference proteome</keyword>
<accession>A0A1H9TD65</accession>
<gene>
    <name evidence="6" type="ORF">SAMN04490244_10489</name>
</gene>
<protein>
    <submittedName>
        <fullName evidence="6">CBS domain-containing protein</fullName>
    </submittedName>
</protein>
<proteinExistence type="predicted"/>
<dbReference type="Gene3D" id="3.10.580.10">
    <property type="entry name" value="CBS-domain"/>
    <property type="match status" value="1"/>
</dbReference>
<feature type="domain" description="CBS" evidence="5">
    <location>
        <begin position="18"/>
        <end position="76"/>
    </location>
</feature>
<keyword evidence="4" id="KW-0812">Transmembrane</keyword>
<dbReference type="Pfam" id="PF00571">
    <property type="entry name" value="CBS"/>
    <property type="match status" value="2"/>
</dbReference>
<keyword evidence="4" id="KW-1133">Transmembrane helix</keyword>
<dbReference type="InterPro" id="IPR046342">
    <property type="entry name" value="CBS_dom_sf"/>
</dbReference>
<dbReference type="InterPro" id="IPR000644">
    <property type="entry name" value="CBS_dom"/>
</dbReference>
<evidence type="ECO:0000256" key="1">
    <source>
        <dbReference type="ARBA" id="ARBA00023122"/>
    </source>
</evidence>
<evidence type="ECO:0000256" key="2">
    <source>
        <dbReference type="PROSITE-ProRule" id="PRU00703"/>
    </source>
</evidence>
<dbReference type="PANTHER" id="PTHR43080:SF2">
    <property type="entry name" value="CBS DOMAIN-CONTAINING PROTEIN"/>
    <property type="match status" value="1"/>
</dbReference>
<evidence type="ECO:0000259" key="5">
    <source>
        <dbReference type="PROSITE" id="PS51371"/>
    </source>
</evidence>